<protein>
    <submittedName>
        <fullName evidence="2">Uncharacterized protein</fullName>
    </submittedName>
</protein>
<feature type="region of interest" description="Disordered" evidence="1">
    <location>
        <begin position="152"/>
        <end position="176"/>
    </location>
</feature>
<feature type="compositionally biased region" description="Basic and acidic residues" evidence="1">
    <location>
        <begin position="102"/>
        <end position="118"/>
    </location>
</feature>
<evidence type="ECO:0000313" key="2">
    <source>
        <dbReference type="EMBL" id="KAE8419437.1"/>
    </source>
</evidence>
<name>A0ABQ6WQQ4_9EURO</name>
<sequence length="399" mass="44018">MISASIETVATELLGDGRWETETAADGSMSPTNSTQGRHAQPCHGDTPIIRSDHSSSISTSKAANNRPYSGSDQPDPGPESSCVIRAAILEHGGPVSAKSLLRHDSQQAQEHTAEHQRTTPRKSIVDPNGSPRLVLHTERKLMISDGTVHCKGQSGQLTQDEKQSPAGSIDDESGYDGGIEESFVEVSDARDTLVPTACGQSSGVRIEDPFAQGPSLPRGCEGQTKSVRRDHFRAASALHRQHRRIDIADQGPYQSPSQGELASIDSSQNTAITSSTHGKNFKQTKGVTTLQTLQRYTQGMLLESRKRLMRELETEKQTVNGVLETYRRQCHGVLDQLFEAQEERINLCKQQMDVIRDHHTNVCQEIIQRLEETERYARKRANSHLSSEERKGKKHKSA</sequence>
<evidence type="ECO:0000256" key="1">
    <source>
        <dbReference type="SAM" id="MobiDB-lite"/>
    </source>
</evidence>
<feature type="region of interest" description="Disordered" evidence="1">
    <location>
        <begin position="13"/>
        <end position="81"/>
    </location>
</feature>
<dbReference type="Proteomes" id="UP000325395">
    <property type="component" value="Unassembled WGS sequence"/>
</dbReference>
<dbReference type="EMBL" id="ML735717">
    <property type="protein sequence ID" value="KAE8419437.1"/>
    <property type="molecule type" value="Genomic_DNA"/>
</dbReference>
<feature type="compositionally biased region" description="Polar residues" evidence="1">
    <location>
        <begin position="29"/>
        <end position="38"/>
    </location>
</feature>
<gene>
    <name evidence="2" type="ORF">BDV36DRAFT_251626</name>
</gene>
<feature type="region of interest" description="Disordered" evidence="1">
    <location>
        <begin position="101"/>
        <end position="132"/>
    </location>
</feature>
<feature type="region of interest" description="Disordered" evidence="1">
    <location>
        <begin position="379"/>
        <end position="399"/>
    </location>
</feature>
<feature type="compositionally biased region" description="Polar residues" evidence="1">
    <location>
        <begin position="62"/>
        <end position="73"/>
    </location>
</feature>
<evidence type="ECO:0000313" key="3">
    <source>
        <dbReference type="Proteomes" id="UP000325395"/>
    </source>
</evidence>
<organism evidence="2 3">
    <name type="scientific">Aspergillus pseudocaelatus</name>
    <dbReference type="NCBI Taxonomy" id="1825620"/>
    <lineage>
        <taxon>Eukaryota</taxon>
        <taxon>Fungi</taxon>
        <taxon>Dikarya</taxon>
        <taxon>Ascomycota</taxon>
        <taxon>Pezizomycotina</taxon>
        <taxon>Eurotiomycetes</taxon>
        <taxon>Eurotiomycetidae</taxon>
        <taxon>Eurotiales</taxon>
        <taxon>Aspergillaceae</taxon>
        <taxon>Aspergillus</taxon>
        <taxon>Aspergillus subgen. Circumdati</taxon>
    </lineage>
</organism>
<proteinExistence type="predicted"/>
<accession>A0ABQ6WQQ4</accession>
<keyword evidence="3" id="KW-1185">Reference proteome</keyword>
<reference evidence="2 3" key="1">
    <citation type="submission" date="2019-04" db="EMBL/GenBank/DDBJ databases">
        <authorList>
            <consortium name="DOE Joint Genome Institute"/>
            <person name="Mondo S."/>
            <person name="Kjaerbolling I."/>
            <person name="Vesth T."/>
            <person name="Frisvad J.C."/>
            <person name="Nybo J.L."/>
            <person name="Theobald S."/>
            <person name="Kildgaard S."/>
            <person name="Isbrandt T."/>
            <person name="Kuo A."/>
            <person name="Sato A."/>
            <person name="Lyhne E.K."/>
            <person name="Kogle M.E."/>
            <person name="Wiebenga A."/>
            <person name="Kun R.S."/>
            <person name="Lubbers R.J."/>
            <person name="Makela M.R."/>
            <person name="Barry K."/>
            <person name="Chovatia M."/>
            <person name="Clum A."/>
            <person name="Daum C."/>
            <person name="Haridas S."/>
            <person name="He G."/>
            <person name="LaButti K."/>
            <person name="Lipzen A."/>
            <person name="Riley R."/>
            <person name="Salamov A."/>
            <person name="Simmons B.A."/>
            <person name="Magnuson J.K."/>
            <person name="Henrissat B."/>
            <person name="Mortensen U.H."/>
            <person name="Larsen T.O."/>
            <person name="Devries R.P."/>
            <person name="Grigoriev I.V."/>
            <person name="Machida M."/>
            <person name="Baker S.E."/>
            <person name="Andersen M.R."/>
            <person name="Cantor M.N."/>
            <person name="Hua S.X."/>
        </authorList>
    </citation>
    <scope>NUCLEOTIDE SEQUENCE [LARGE SCALE GENOMIC DNA]</scope>
    <source>
        <strain evidence="2 3">CBS 117616</strain>
    </source>
</reference>